<dbReference type="STRING" id="765257.A0A0C9Z5G2"/>
<reference evidence="1 2" key="1">
    <citation type="submission" date="2014-04" db="EMBL/GenBank/DDBJ databases">
        <authorList>
            <consortium name="DOE Joint Genome Institute"/>
            <person name="Kuo A."/>
            <person name="Kohler A."/>
            <person name="Costa M.D."/>
            <person name="Nagy L.G."/>
            <person name="Floudas D."/>
            <person name="Copeland A."/>
            <person name="Barry K.W."/>
            <person name="Cichocki N."/>
            <person name="Veneault-Fourrey C."/>
            <person name="LaButti K."/>
            <person name="Lindquist E.A."/>
            <person name="Lipzen A."/>
            <person name="Lundell T."/>
            <person name="Morin E."/>
            <person name="Murat C."/>
            <person name="Sun H."/>
            <person name="Tunlid A."/>
            <person name="Henrissat B."/>
            <person name="Grigoriev I.V."/>
            <person name="Hibbett D.S."/>
            <person name="Martin F."/>
            <person name="Nordberg H.P."/>
            <person name="Cantor M.N."/>
            <person name="Hua S.X."/>
        </authorList>
    </citation>
    <scope>NUCLEOTIDE SEQUENCE [LARGE SCALE GENOMIC DNA]</scope>
    <source>
        <strain evidence="1 2">441</strain>
    </source>
</reference>
<evidence type="ECO:0000313" key="1">
    <source>
        <dbReference type="EMBL" id="KIK15233.1"/>
    </source>
</evidence>
<dbReference type="EMBL" id="KN833900">
    <property type="protein sequence ID" value="KIK15233.1"/>
    <property type="molecule type" value="Genomic_DNA"/>
</dbReference>
<gene>
    <name evidence="1" type="ORF">PISMIDRAFT_16664</name>
</gene>
<dbReference type="OrthoDB" id="2634326at2759"/>
<dbReference type="Proteomes" id="UP000054018">
    <property type="component" value="Unassembled WGS sequence"/>
</dbReference>
<proteinExistence type="predicted"/>
<protein>
    <submittedName>
        <fullName evidence="1">Uncharacterized protein</fullName>
    </submittedName>
</protein>
<dbReference type="HOGENOM" id="CLU_046162_0_0_1"/>
<name>A0A0C9Z5G2_9AGAM</name>
<organism evidence="1 2">
    <name type="scientific">Pisolithus microcarpus 441</name>
    <dbReference type="NCBI Taxonomy" id="765257"/>
    <lineage>
        <taxon>Eukaryota</taxon>
        <taxon>Fungi</taxon>
        <taxon>Dikarya</taxon>
        <taxon>Basidiomycota</taxon>
        <taxon>Agaricomycotina</taxon>
        <taxon>Agaricomycetes</taxon>
        <taxon>Agaricomycetidae</taxon>
        <taxon>Boletales</taxon>
        <taxon>Sclerodermatineae</taxon>
        <taxon>Pisolithaceae</taxon>
        <taxon>Pisolithus</taxon>
    </lineage>
</organism>
<reference evidence="2" key="2">
    <citation type="submission" date="2015-01" db="EMBL/GenBank/DDBJ databases">
        <title>Evolutionary Origins and Diversification of the Mycorrhizal Mutualists.</title>
        <authorList>
            <consortium name="DOE Joint Genome Institute"/>
            <consortium name="Mycorrhizal Genomics Consortium"/>
            <person name="Kohler A."/>
            <person name="Kuo A."/>
            <person name="Nagy L.G."/>
            <person name="Floudas D."/>
            <person name="Copeland A."/>
            <person name="Barry K.W."/>
            <person name="Cichocki N."/>
            <person name="Veneault-Fourrey C."/>
            <person name="LaButti K."/>
            <person name="Lindquist E.A."/>
            <person name="Lipzen A."/>
            <person name="Lundell T."/>
            <person name="Morin E."/>
            <person name="Murat C."/>
            <person name="Riley R."/>
            <person name="Ohm R."/>
            <person name="Sun H."/>
            <person name="Tunlid A."/>
            <person name="Henrissat B."/>
            <person name="Grigoriev I.V."/>
            <person name="Hibbett D.S."/>
            <person name="Martin F."/>
        </authorList>
    </citation>
    <scope>NUCLEOTIDE SEQUENCE [LARGE SCALE GENOMIC DNA]</scope>
    <source>
        <strain evidence="2">441</strain>
    </source>
</reference>
<keyword evidence="2" id="KW-1185">Reference proteome</keyword>
<accession>A0A0C9Z5G2</accession>
<sequence>MKATVTPNAELWQDIDDPTIPPSMYAWHTALQNVIKDPKRAGPNAPKISYFFPHPALFVRGNSSECRLRYLRNWLVSRAGWITRLATADVSPITPHTWRAFLNMIPEQISSTYSSNKLREAADLFGPELVKVQRETPSHIQFRDVTLSLADLGTIDIATKGKILWDLYKHNFQFELVALDRVLVPNLWSSQQLDRLDQVRQIFPSDLELTMYDEPFPRKNKGLGLHEPQTKLEFMERLCALVASWPGFLSDLGQPLLPSALVTRVWAVEKKVVLFYVQSFFDYFGHLPIIPRHIPNNARTIYGLDNRIIPSSSSALPPPV</sequence>
<evidence type="ECO:0000313" key="2">
    <source>
        <dbReference type="Proteomes" id="UP000054018"/>
    </source>
</evidence>
<dbReference type="AlphaFoldDB" id="A0A0C9Z5G2"/>